<protein>
    <submittedName>
        <fullName evidence="3">DUF4367 domain-containing protein</fullName>
    </submittedName>
</protein>
<organism evidence="3 4">
    <name type="scientific">Gracilibacillus oryzae</name>
    <dbReference type="NCBI Taxonomy" id="1672701"/>
    <lineage>
        <taxon>Bacteria</taxon>
        <taxon>Bacillati</taxon>
        <taxon>Bacillota</taxon>
        <taxon>Bacilli</taxon>
        <taxon>Bacillales</taxon>
        <taxon>Bacillaceae</taxon>
        <taxon>Gracilibacillus</taxon>
    </lineage>
</organism>
<proteinExistence type="predicted"/>
<comment type="caution">
    <text evidence="3">The sequence shown here is derived from an EMBL/GenBank/DDBJ whole genome shotgun (WGS) entry which is preliminary data.</text>
</comment>
<evidence type="ECO:0000259" key="2">
    <source>
        <dbReference type="Pfam" id="PF14285"/>
    </source>
</evidence>
<keyword evidence="4" id="KW-1185">Reference proteome</keyword>
<evidence type="ECO:0000256" key="1">
    <source>
        <dbReference type="SAM" id="SignalP"/>
    </source>
</evidence>
<dbReference type="OrthoDB" id="2971753at2"/>
<dbReference type="AlphaFoldDB" id="A0A7C8GV92"/>
<evidence type="ECO:0000313" key="3">
    <source>
        <dbReference type="EMBL" id="KAB8138940.1"/>
    </source>
</evidence>
<dbReference type="RefSeq" id="WP_153401331.1">
    <property type="nucleotide sequence ID" value="NZ_ML762424.1"/>
</dbReference>
<feature type="domain" description="DUF4367" evidence="2">
    <location>
        <begin position="68"/>
        <end position="157"/>
    </location>
</feature>
<feature type="signal peptide" evidence="1">
    <location>
        <begin position="1"/>
        <end position="23"/>
    </location>
</feature>
<dbReference type="InterPro" id="IPR025377">
    <property type="entry name" value="DUF4367"/>
</dbReference>
<dbReference type="Proteomes" id="UP000480246">
    <property type="component" value="Unassembled WGS sequence"/>
</dbReference>
<reference evidence="3 4" key="1">
    <citation type="submission" date="2019-10" db="EMBL/GenBank/DDBJ databases">
        <title>Gracilibacillus sp. nov. isolated from rice seeds.</title>
        <authorList>
            <person name="He S."/>
        </authorList>
    </citation>
    <scope>NUCLEOTIDE SEQUENCE [LARGE SCALE GENOMIC DNA]</scope>
    <source>
        <strain evidence="3 4">TD8</strain>
    </source>
</reference>
<dbReference type="PROSITE" id="PS51257">
    <property type="entry name" value="PROKAR_LIPOPROTEIN"/>
    <property type="match status" value="1"/>
</dbReference>
<sequence length="161" mass="18353">MKKIAVFLLLALCILIIGCSSQSAIPEGFHHYEKKQVESALDQLQFKPELPQYVPIPAEIVVTDRFVDMQTDQEAFDISMFTIDNDIFTIQIYDTEKAKLTAANEEIQLADNTNAYYSDQPYSKTLTWKKEGITYKLTYRSGEHTLSKSDLIKVAESFQPS</sequence>
<name>A0A7C8GV92_9BACI</name>
<dbReference type="EMBL" id="WEID01000011">
    <property type="protein sequence ID" value="KAB8138940.1"/>
    <property type="molecule type" value="Genomic_DNA"/>
</dbReference>
<evidence type="ECO:0000313" key="4">
    <source>
        <dbReference type="Proteomes" id="UP000480246"/>
    </source>
</evidence>
<keyword evidence="1" id="KW-0732">Signal</keyword>
<dbReference type="Pfam" id="PF14285">
    <property type="entry name" value="DUF4367"/>
    <property type="match status" value="1"/>
</dbReference>
<accession>A0A7C8GV92</accession>
<gene>
    <name evidence="3" type="ORF">F9U64_02585</name>
</gene>
<feature type="chain" id="PRO_5028897946" evidence="1">
    <location>
        <begin position="24"/>
        <end position="161"/>
    </location>
</feature>